<dbReference type="InterPro" id="IPR054722">
    <property type="entry name" value="PolX-like_BBD"/>
</dbReference>
<dbReference type="InterPro" id="IPR013103">
    <property type="entry name" value="RVT_2"/>
</dbReference>
<evidence type="ECO:0000256" key="1">
    <source>
        <dbReference type="ARBA" id="ARBA00022750"/>
    </source>
</evidence>
<dbReference type="SUPFAM" id="SSF56672">
    <property type="entry name" value="DNA/RNA polymerases"/>
    <property type="match status" value="1"/>
</dbReference>
<dbReference type="PANTHER" id="PTHR11439:SF495">
    <property type="entry name" value="REVERSE TRANSCRIPTASE, RNA-DEPENDENT DNA POLYMERASE-RELATED"/>
    <property type="match status" value="1"/>
</dbReference>
<evidence type="ECO:0000313" key="7">
    <source>
        <dbReference type="Proteomes" id="UP001151760"/>
    </source>
</evidence>
<dbReference type="CDD" id="cd09272">
    <property type="entry name" value="RNase_HI_RT_Ty1"/>
    <property type="match status" value="1"/>
</dbReference>
<keyword evidence="1" id="KW-0645">Protease</keyword>
<evidence type="ECO:0000256" key="3">
    <source>
        <dbReference type="SAM" id="Coils"/>
    </source>
</evidence>
<reference evidence="6" key="1">
    <citation type="journal article" date="2022" name="Int. J. Mol. Sci.">
        <title>Draft Genome of Tanacetum Coccineum: Genomic Comparison of Closely Related Tanacetum-Family Plants.</title>
        <authorList>
            <person name="Yamashiro T."/>
            <person name="Shiraishi A."/>
            <person name="Nakayama K."/>
            <person name="Satake H."/>
        </authorList>
    </citation>
    <scope>NUCLEOTIDE SEQUENCE</scope>
</reference>
<keyword evidence="1" id="KW-0064">Aspartyl protease</keyword>
<dbReference type="Pfam" id="PF22936">
    <property type="entry name" value="Pol_BBD"/>
    <property type="match status" value="1"/>
</dbReference>
<evidence type="ECO:0000256" key="4">
    <source>
        <dbReference type="SAM" id="MobiDB-lite"/>
    </source>
</evidence>
<dbReference type="Pfam" id="PF00098">
    <property type="entry name" value="zf-CCHC"/>
    <property type="match status" value="1"/>
</dbReference>
<organism evidence="6 7">
    <name type="scientific">Tanacetum coccineum</name>
    <dbReference type="NCBI Taxonomy" id="301880"/>
    <lineage>
        <taxon>Eukaryota</taxon>
        <taxon>Viridiplantae</taxon>
        <taxon>Streptophyta</taxon>
        <taxon>Embryophyta</taxon>
        <taxon>Tracheophyta</taxon>
        <taxon>Spermatophyta</taxon>
        <taxon>Magnoliopsida</taxon>
        <taxon>eudicotyledons</taxon>
        <taxon>Gunneridae</taxon>
        <taxon>Pentapetalae</taxon>
        <taxon>asterids</taxon>
        <taxon>campanulids</taxon>
        <taxon>Asterales</taxon>
        <taxon>Asteraceae</taxon>
        <taxon>Asteroideae</taxon>
        <taxon>Anthemideae</taxon>
        <taxon>Anthemidinae</taxon>
        <taxon>Tanacetum</taxon>
    </lineage>
</organism>
<dbReference type="InterPro" id="IPR025724">
    <property type="entry name" value="GAG-pre-integrase_dom"/>
</dbReference>
<dbReference type="Pfam" id="PF14223">
    <property type="entry name" value="Retrotran_gag_2"/>
    <property type="match status" value="1"/>
</dbReference>
<dbReference type="InterPro" id="IPR001878">
    <property type="entry name" value="Znf_CCHC"/>
</dbReference>
<dbReference type="Gene3D" id="4.10.60.10">
    <property type="entry name" value="Zinc finger, CCHC-type"/>
    <property type="match status" value="1"/>
</dbReference>
<dbReference type="InterPro" id="IPR036875">
    <property type="entry name" value="Znf_CCHC_sf"/>
</dbReference>
<feature type="compositionally biased region" description="Basic and acidic residues" evidence="4">
    <location>
        <begin position="514"/>
        <end position="524"/>
    </location>
</feature>
<evidence type="ECO:0000259" key="5">
    <source>
        <dbReference type="PROSITE" id="PS50158"/>
    </source>
</evidence>
<name>A0ABQ5HBA7_9ASTR</name>
<dbReference type="Proteomes" id="UP001151760">
    <property type="component" value="Unassembled WGS sequence"/>
</dbReference>
<keyword evidence="2" id="KW-0862">Zinc</keyword>
<dbReference type="Pfam" id="PF13976">
    <property type="entry name" value="gag_pre-integrs"/>
    <property type="match status" value="1"/>
</dbReference>
<dbReference type="SUPFAM" id="SSF57756">
    <property type="entry name" value="Retrovirus zinc finger-like domains"/>
    <property type="match status" value="1"/>
</dbReference>
<dbReference type="Pfam" id="PF07727">
    <property type="entry name" value="RVT_2"/>
    <property type="match status" value="1"/>
</dbReference>
<sequence>MAGSEDDIPPPPPPPQTQTPTQQAPHTVSTIKLHILKKGEYDIWAMKMEHYLAHTDYPIWEFIQRGNGLVSVSTDTNGVVKVLPPKTAEEILARERERKARTTLLMALPEDHLAKFHKMTDAKEMWDAIKSRFGGNDESKKMQKYILKQQFEGFSVSKSEGLHKGYDRFQSLLSQLEIHGAGVSTEDANQKFLRSLPSSWSQVSLVMRTRPGVDSLSFDDLYNNLRVFESDVKGSTRSSSRRRLHFDAKEPVGFNKSKLECYNCHKKGHFAKECRSKGNQESRRRDAWNSGYKAKDNGTRPGKQEETKALVTLDGDGVDWTSHSEDEEDNHAFMAYSSSGSYTEVTSCSKECKESYAKLKKLYDEQREQLGDASIEIKAYTQALKKAEAQLVAHQQSQLCQMSARDKAGLGYGNQIHEGVLSYENEVFGSVFESRSSDIENSPVNDRYAEGMHVVPPPMTGIYIPSGPDVEIDDVETNESVPKPVANEPKAVSNPKVWSDAPIIEEYESDSDDEHSPKPNKKDWNGLMSKKLGLGYGFTEKACFVCGSFSHLIRDCDFHEKIMAKQIELNKQRGKGTGQRENRPAWNNVQRVNHQNKFVPTAVLTRTGKIPINIARASSTNNVNTARHNFNSQAVPTFVARKVNTVRPIVNDVRPKTIFHKIHSPIRRPFNRTTAPRTNFANQKINTAVNKAVSAIGGIGKTVVKPSADCIWRPKRNCDDPQKALKNKGIVDSGCSRHMTGNKAYLVDYQDYNGGPVAFGGSKGYITGKGKIRTGKLDFEDVCFVKELQLFNLFSVSQMCDKKNKVLFTDTECLVLSPDFKLPDENQVLLRVPRQNNMYSFNLENIVPSGGLACLIAKATVDESNKWHRRLGHVNFKNLNKLVKGNLVRGLPSKIFQNDHTCVACQKGKQHKASSEALTREFAQDTKDLHLQACPARATSTNTVNTASTPKILADEAFQDESWVNAMQEELLQFKIQKSCACSRRLSNLGSVKQQTIVATSTTVAEYRCYATIVGQYFTMEIMFGLGKKMLLGLVLEAINGVYRLKILDPSFYNTLFLNPKSPKKVYKVVKALYGLHQAPRAWYATLSTFLLKNRYRRGTIDKTLFIKKDKKDIMLVQVYVDDIIFGSTKKSWCDEFEALMKSRFQMSSMGELTFFLGLQVKQKEDGIFISQDKYIAEILKKFDFMNVKTASTPIETQKSLTSDEEATDVDVHLYRSMISSLMYLTASRPDIMFAVCACSRFQVTPKTSHLHVVKRIFRYLKGKPKLGLWYPIVSSFDLEAYSDSDYAGANLDRKSITEGCQFLCRRLISWQCKKQIIVATSTTEAEYVVAANCCGQVLWIQNQMLDYGFNFMNTKIYIDNESTICIVKNPVSHSKTKHIKIRHHFIRDAYEKKLIQVLKIHTDDNVADLLTNGFDVSRRNFEKKEFVSKQGRKKSIPELTLDDNTIFDDQDADHGMEYMETEEAVDEGRQSGKTEEVKLTDDTEVIEDKSSDIDAARQETYLMMELRLTAKSEGEAVFDLLRFIQKQIDEFGGQDGNIKNWLVQKQTTFGKDFSNPFTANSLLKTICAPCYSNEALAIPEQTATGKEISNPFMAGSLPKTT</sequence>
<dbReference type="PROSITE" id="PS50158">
    <property type="entry name" value="ZF_CCHC"/>
    <property type="match status" value="1"/>
</dbReference>
<gene>
    <name evidence="6" type="ORF">Tco_1066765</name>
</gene>
<dbReference type="PANTHER" id="PTHR11439">
    <property type="entry name" value="GAG-POL-RELATED RETROTRANSPOSON"/>
    <property type="match status" value="1"/>
</dbReference>
<protein>
    <submittedName>
        <fullName evidence="6">Ribonuclease H-like domain-containing protein</fullName>
    </submittedName>
</protein>
<feature type="domain" description="CCHC-type" evidence="5">
    <location>
        <begin position="261"/>
        <end position="276"/>
    </location>
</feature>
<keyword evidence="2" id="KW-0479">Metal-binding</keyword>
<proteinExistence type="predicted"/>
<accession>A0ABQ5HBA7</accession>
<keyword evidence="3" id="KW-0175">Coiled coil</keyword>
<comment type="caution">
    <text evidence="6">The sequence shown here is derived from an EMBL/GenBank/DDBJ whole genome shotgun (WGS) entry which is preliminary data.</text>
</comment>
<reference evidence="6" key="2">
    <citation type="submission" date="2022-01" db="EMBL/GenBank/DDBJ databases">
        <authorList>
            <person name="Yamashiro T."/>
            <person name="Shiraishi A."/>
            <person name="Satake H."/>
            <person name="Nakayama K."/>
        </authorList>
    </citation>
    <scope>NUCLEOTIDE SEQUENCE</scope>
</reference>
<feature type="region of interest" description="Disordered" evidence="4">
    <location>
        <begin position="506"/>
        <end position="526"/>
    </location>
</feature>
<keyword evidence="2" id="KW-0863">Zinc-finger</keyword>
<dbReference type="EMBL" id="BQNB010019414">
    <property type="protein sequence ID" value="GJT85048.1"/>
    <property type="molecule type" value="Genomic_DNA"/>
</dbReference>
<keyword evidence="1" id="KW-0378">Hydrolase</keyword>
<evidence type="ECO:0000313" key="6">
    <source>
        <dbReference type="EMBL" id="GJT85048.1"/>
    </source>
</evidence>
<feature type="region of interest" description="Disordered" evidence="4">
    <location>
        <begin position="1"/>
        <end position="27"/>
    </location>
</feature>
<feature type="coiled-coil region" evidence="3">
    <location>
        <begin position="349"/>
        <end position="397"/>
    </location>
</feature>
<feature type="region of interest" description="Disordered" evidence="4">
    <location>
        <begin position="273"/>
        <end position="306"/>
    </location>
</feature>
<evidence type="ECO:0000256" key="2">
    <source>
        <dbReference type="PROSITE-ProRule" id="PRU00047"/>
    </source>
</evidence>
<keyword evidence="7" id="KW-1185">Reference proteome</keyword>
<dbReference type="SMART" id="SM00343">
    <property type="entry name" value="ZnF_C2HC"/>
    <property type="match status" value="2"/>
</dbReference>
<dbReference type="InterPro" id="IPR043502">
    <property type="entry name" value="DNA/RNA_pol_sf"/>
</dbReference>